<dbReference type="EC" id="3.1.4.-" evidence="2"/>
<name>A0ABV5WB93_9BACI</name>
<dbReference type="InterPro" id="IPR017946">
    <property type="entry name" value="PLC-like_Pdiesterase_TIM-brl"/>
</dbReference>
<comment type="caution">
    <text evidence="2">The sequence shown here is derived from an EMBL/GenBank/DDBJ whole genome shotgun (WGS) entry which is preliminary data.</text>
</comment>
<dbReference type="EMBL" id="JBHMAF010000017">
    <property type="protein sequence ID" value="MFB9757863.1"/>
    <property type="molecule type" value="Genomic_DNA"/>
</dbReference>
<evidence type="ECO:0000313" key="3">
    <source>
        <dbReference type="Proteomes" id="UP001589609"/>
    </source>
</evidence>
<dbReference type="PROSITE" id="PS51704">
    <property type="entry name" value="GP_PDE"/>
    <property type="match status" value="1"/>
</dbReference>
<keyword evidence="3" id="KW-1185">Reference proteome</keyword>
<dbReference type="SUPFAM" id="SSF51695">
    <property type="entry name" value="PLC-like phosphodiesterases"/>
    <property type="match status" value="1"/>
</dbReference>
<sequence>MKDEKASAVYNHKVSSTGFVTSVVPQGAAAWRGASNVSKKPAQSILHDLPVVVHGLGFIEGYYVTNSLDALLVNYKRGFRVFEIDLNMTSDGHLVARHDWTPGHYQYLGQAYQPVAGPIPFETFMSLKIHSKYQPASWEDILQVMREHPDLYVITDTKERDKNQVHQTFSYLVKAAKKVDPKILDRVIPQIYDPAMLSYIQSHYDFKHIIYTLYHHINIQSPEQLADWSARNHITAVAAFPFRLKDDMRTALQKRGILVYAHTINDPAEAAAYRAQGIGIYTDYLFYDGISFVGP</sequence>
<dbReference type="GO" id="GO:0016787">
    <property type="term" value="F:hydrolase activity"/>
    <property type="evidence" value="ECO:0007669"/>
    <property type="project" value="UniProtKB-KW"/>
</dbReference>
<organism evidence="2 3">
    <name type="scientific">Ectobacillus funiculus</name>
    <dbReference type="NCBI Taxonomy" id="137993"/>
    <lineage>
        <taxon>Bacteria</taxon>
        <taxon>Bacillati</taxon>
        <taxon>Bacillota</taxon>
        <taxon>Bacilli</taxon>
        <taxon>Bacillales</taxon>
        <taxon>Bacillaceae</taxon>
        <taxon>Ectobacillus</taxon>
    </lineage>
</organism>
<reference evidence="2 3" key="1">
    <citation type="submission" date="2024-09" db="EMBL/GenBank/DDBJ databases">
        <authorList>
            <person name="Sun Q."/>
            <person name="Mori K."/>
        </authorList>
    </citation>
    <scope>NUCLEOTIDE SEQUENCE [LARGE SCALE GENOMIC DNA]</scope>
    <source>
        <strain evidence="2 3">JCM 11201</strain>
    </source>
</reference>
<dbReference type="CDD" id="cd08583">
    <property type="entry name" value="PI-PLCc_GDPD_SF_unchar1"/>
    <property type="match status" value="1"/>
</dbReference>
<dbReference type="InterPro" id="IPR030395">
    <property type="entry name" value="GP_PDE_dom"/>
</dbReference>
<proteinExistence type="predicted"/>
<evidence type="ECO:0000259" key="1">
    <source>
        <dbReference type="PROSITE" id="PS51704"/>
    </source>
</evidence>
<evidence type="ECO:0000313" key="2">
    <source>
        <dbReference type="EMBL" id="MFB9757863.1"/>
    </source>
</evidence>
<dbReference type="Pfam" id="PF03009">
    <property type="entry name" value="GDPD"/>
    <property type="match status" value="1"/>
</dbReference>
<dbReference type="Gene3D" id="3.20.20.190">
    <property type="entry name" value="Phosphatidylinositol (PI) phosphodiesterase"/>
    <property type="match status" value="1"/>
</dbReference>
<protein>
    <submittedName>
        <fullName evidence="2">Phosphatidylinositol-specific phospholipase C/glycerophosphodiester phosphodiesterase family protein</fullName>
        <ecNumber evidence="2">3.1.4.-</ecNumber>
    </submittedName>
</protein>
<dbReference type="Proteomes" id="UP001589609">
    <property type="component" value="Unassembled WGS sequence"/>
</dbReference>
<accession>A0ABV5WB93</accession>
<gene>
    <name evidence="2" type="ORF">ACFFMS_04800</name>
</gene>
<keyword evidence="2" id="KW-0378">Hydrolase</keyword>
<feature type="domain" description="GP-PDE" evidence="1">
    <location>
        <begin position="50"/>
        <end position="295"/>
    </location>
</feature>